<feature type="domain" description="BRCT" evidence="2">
    <location>
        <begin position="853"/>
        <end position="916"/>
    </location>
</feature>
<feature type="region of interest" description="Disordered" evidence="1">
    <location>
        <begin position="479"/>
        <end position="534"/>
    </location>
</feature>
<dbReference type="Gene3D" id="3.40.50.10190">
    <property type="entry name" value="BRCT domain"/>
    <property type="match status" value="4"/>
</dbReference>
<dbReference type="PROSITE" id="PS50172">
    <property type="entry name" value="BRCT"/>
    <property type="match status" value="5"/>
</dbReference>
<dbReference type="InterPro" id="IPR053036">
    <property type="entry name" value="CellCycle_DNARepair_Reg"/>
</dbReference>
<dbReference type="InterPro" id="IPR001357">
    <property type="entry name" value="BRCT_dom"/>
</dbReference>
<dbReference type="InParanoid" id="A0A165R180"/>
<proteinExistence type="predicted"/>
<dbReference type="GO" id="GO:1990683">
    <property type="term" value="P:DNA double-strand break attachment to nuclear envelope"/>
    <property type="evidence" value="ECO:0007669"/>
    <property type="project" value="TreeGrafter"/>
</dbReference>
<dbReference type="STRING" id="1314781.A0A165R180"/>
<dbReference type="CDD" id="cd17743">
    <property type="entry name" value="BRCT_BRC1_like_rpt5"/>
    <property type="match status" value="1"/>
</dbReference>
<feature type="compositionally biased region" description="Acidic residues" evidence="1">
    <location>
        <begin position="597"/>
        <end position="606"/>
    </location>
</feature>
<dbReference type="Pfam" id="PF16770">
    <property type="entry name" value="RTT107_BRCT_5"/>
    <property type="match status" value="1"/>
</dbReference>
<dbReference type="CDD" id="cd18436">
    <property type="entry name" value="BRCT_BRC1_like_rpt2"/>
    <property type="match status" value="1"/>
</dbReference>
<feature type="compositionally biased region" description="Basic and acidic residues" evidence="1">
    <location>
        <begin position="766"/>
        <end position="782"/>
    </location>
</feature>
<feature type="domain" description="BRCT" evidence="2">
    <location>
        <begin position="22"/>
        <end position="108"/>
    </location>
</feature>
<dbReference type="GO" id="GO:0006302">
    <property type="term" value="P:double-strand break repair"/>
    <property type="evidence" value="ECO:0007669"/>
    <property type="project" value="TreeGrafter"/>
</dbReference>
<dbReference type="OrthoDB" id="342264at2759"/>
<dbReference type="SMART" id="SM00292">
    <property type="entry name" value="BRCT"/>
    <property type="match status" value="5"/>
</dbReference>
<feature type="compositionally biased region" description="Basic and acidic residues" evidence="1">
    <location>
        <begin position="479"/>
        <end position="506"/>
    </location>
</feature>
<evidence type="ECO:0000313" key="3">
    <source>
        <dbReference type="EMBL" id="KZW04352.1"/>
    </source>
</evidence>
<dbReference type="SUPFAM" id="SSF52113">
    <property type="entry name" value="BRCT domain"/>
    <property type="match status" value="5"/>
</dbReference>
<evidence type="ECO:0000259" key="2">
    <source>
        <dbReference type="PROSITE" id="PS50172"/>
    </source>
</evidence>
<dbReference type="AlphaFoldDB" id="A0A165R180"/>
<dbReference type="Proteomes" id="UP000077266">
    <property type="component" value="Unassembled WGS sequence"/>
</dbReference>
<sequence>MSVHASSPAHRDVHGHGKKKDKEGPLFAGISFAVSPTLTCDVRANITGLLTTNGATEAPMETAAFIISDTNAFEGSNRANKDAEVVTPYWVERSAALDTLQNPKGFSADPRMIFSGIVASSVELPDGDKEIMRASIVAFGGQWREMFTRDVTHFFCLTNKSDKYEKAIDYAAQSQMRVLLPHWFDDSFNARHLVPYDVYTFPKPKLFDIKSGLKDKEKATTYQTDSTKELLFKTALLAADESENALDNQTYGAVNVWQGRRVYLSTSLALGEGRRNAVETMLKTGGARVVPVDEKDELELRAVAACDVLVTRYREGKAFEHALRDEKVIGTLAWVLQVQHQGKYSSPMDQLLHFPLPSRTIPGMDLQKISITNYSGSAREYLRKLVGVMGGEFTSTLSHENTHVVAASLTGKKTAKAREWRVPIVNHLWLEDCFLAWELISPAHERYIRFPHHDDVTVTVGEAGIGKYTLEEHKATMKRLGLAEEKTPRRPRLRDREQEEVGDSKLDVTLPGPTSKRSAPSSKGSELMPHPATNTSMREANEVEGEMQVEWDTPHVPDDDERPSSPAEQVPPTSSPLGRFESKNINSSSSKRRIDVLADDDDDEEEPQPKRYKDATQVKPSKTGKKPPEAVIDLADSDSDDEPSNAPPSPARRNVRKRGRRDDESDEDDFGRPRSSSLTPPPPSSAKRHKPTTESQTAAAHEALSPLTNFARRRPKASDVASEHSFRDDGDEDDSQRRRSGRAAAAKATKTLKEVIMPDVVMFETKEKRGKKNMDIRAEEPAPPKLKTYGNRKQRATKSKSVELDEEDEDDDAMSVDRPAATRVKREPQATQAPTRTISYITTMVTLSDSDAKVLASLGAKPATRPDQCTHLIADQVVRTEKFLTAMNYAPLVVTKEWAEACVEAKALVPEGGYILRHPASEKKYNVKLSDALRRARENKAALFKGCTFYVTDYAVADHDLIKAVVKAGGGEVRRKLPNLRQAQHENTFIVSHEKDGEKWKSLAHQGIRIYNADFILNGALRQQLLVDDPTARLTDS</sequence>
<dbReference type="GO" id="GO:0005634">
    <property type="term" value="C:nucleus"/>
    <property type="evidence" value="ECO:0007669"/>
    <property type="project" value="TreeGrafter"/>
</dbReference>
<dbReference type="GO" id="GO:0035361">
    <property type="term" value="C:Cul8-RING ubiquitin ligase complex"/>
    <property type="evidence" value="ECO:0007669"/>
    <property type="project" value="TreeGrafter"/>
</dbReference>
<dbReference type="FunCoup" id="A0A165R180">
    <property type="interactions" value="347"/>
</dbReference>
<dbReference type="Pfam" id="PF12738">
    <property type="entry name" value="PTCB-BRCT"/>
    <property type="match status" value="2"/>
</dbReference>
<dbReference type="PANTHER" id="PTHR47667">
    <property type="entry name" value="REGULATOR OF TY1 TRANSPOSITION PROTEIN 107"/>
    <property type="match status" value="1"/>
</dbReference>
<organism evidence="3 4">
    <name type="scientific">Exidia glandulosa HHB12029</name>
    <dbReference type="NCBI Taxonomy" id="1314781"/>
    <lineage>
        <taxon>Eukaryota</taxon>
        <taxon>Fungi</taxon>
        <taxon>Dikarya</taxon>
        <taxon>Basidiomycota</taxon>
        <taxon>Agaricomycotina</taxon>
        <taxon>Agaricomycetes</taxon>
        <taxon>Auriculariales</taxon>
        <taxon>Exidiaceae</taxon>
        <taxon>Exidia</taxon>
    </lineage>
</organism>
<dbReference type="CDD" id="cd18432">
    <property type="entry name" value="BRCT_PAXIP1_rpt6_like"/>
    <property type="match status" value="1"/>
</dbReference>
<keyword evidence="4" id="KW-1185">Reference proteome</keyword>
<evidence type="ECO:0000256" key="1">
    <source>
        <dbReference type="SAM" id="MobiDB-lite"/>
    </source>
</evidence>
<feature type="compositionally biased region" description="Polar residues" evidence="1">
    <location>
        <begin position="515"/>
        <end position="524"/>
    </location>
</feature>
<feature type="domain" description="BRCT" evidence="2">
    <location>
        <begin position="356"/>
        <end position="440"/>
    </location>
</feature>
<feature type="compositionally biased region" description="Basic and acidic residues" evidence="1">
    <location>
        <begin position="607"/>
        <end position="616"/>
    </location>
</feature>
<feature type="region of interest" description="Disordered" evidence="1">
    <location>
        <begin position="552"/>
        <end position="752"/>
    </location>
</feature>
<feature type="domain" description="BRCT" evidence="2">
    <location>
        <begin position="939"/>
        <end position="1033"/>
    </location>
</feature>
<dbReference type="InterPro" id="IPR036420">
    <property type="entry name" value="BRCT_dom_sf"/>
</dbReference>
<protein>
    <recommendedName>
        <fullName evidence="2">BRCT domain-containing protein</fullName>
    </recommendedName>
</protein>
<dbReference type="PANTHER" id="PTHR47667:SF1">
    <property type="entry name" value="REGULATOR OF TY1 TRANSPOSITION PROTEIN 107"/>
    <property type="match status" value="1"/>
</dbReference>
<evidence type="ECO:0000313" key="4">
    <source>
        <dbReference type="Proteomes" id="UP000077266"/>
    </source>
</evidence>
<feature type="region of interest" description="Disordered" evidence="1">
    <location>
        <begin position="766"/>
        <end position="815"/>
    </location>
</feature>
<name>A0A165R180_EXIGL</name>
<feature type="region of interest" description="Disordered" evidence="1">
    <location>
        <begin position="1"/>
        <end position="22"/>
    </location>
</feature>
<dbReference type="Pfam" id="PF16589">
    <property type="entry name" value="BRCT_2"/>
    <property type="match status" value="1"/>
</dbReference>
<reference evidence="3 4" key="1">
    <citation type="journal article" date="2016" name="Mol. Biol. Evol.">
        <title>Comparative Genomics of Early-Diverging Mushroom-Forming Fungi Provides Insights into the Origins of Lignocellulose Decay Capabilities.</title>
        <authorList>
            <person name="Nagy L.G."/>
            <person name="Riley R."/>
            <person name="Tritt A."/>
            <person name="Adam C."/>
            <person name="Daum C."/>
            <person name="Floudas D."/>
            <person name="Sun H."/>
            <person name="Yadav J.S."/>
            <person name="Pangilinan J."/>
            <person name="Larsson K.H."/>
            <person name="Matsuura K."/>
            <person name="Barry K."/>
            <person name="Labutti K."/>
            <person name="Kuo R."/>
            <person name="Ohm R.A."/>
            <person name="Bhattacharya S.S."/>
            <person name="Shirouzu T."/>
            <person name="Yoshinaga Y."/>
            <person name="Martin F.M."/>
            <person name="Grigoriev I.V."/>
            <person name="Hibbett D.S."/>
        </authorList>
    </citation>
    <scope>NUCLEOTIDE SEQUENCE [LARGE SCALE GENOMIC DNA]</scope>
    <source>
        <strain evidence="3 4">HHB12029</strain>
    </source>
</reference>
<gene>
    <name evidence="3" type="ORF">EXIGLDRAFT_635858</name>
</gene>
<accession>A0A165R180</accession>
<dbReference type="EMBL" id="KV425882">
    <property type="protein sequence ID" value="KZW04352.1"/>
    <property type="molecule type" value="Genomic_DNA"/>
</dbReference>
<feature type="compositionally biased region" description="Basic and acidic residues" evidence="1">
    <location>
        <begin position="9"/>
        <end position="22"/>
    </location>
</feature>
<feature type="domain" description="BRCT" evidence="2">
    <location>
        <begin position="109"/>
        <end position="201"/>
    </location>
</feature>
<feature type="compositionally biased region" description="Acidic residues" evidence="1">
    <location>
        <begin position="804"/>
        <end position="814"/>
    </location>
</feature>